<reference evidence="1 2" key="1">
    <citation type="submission" date="2019-09" db="EMBL/GenBank/DDBJ databases">
        <authorList>
            <person name="Chandra G."/>
            <person name="Truman W A."/>
        </authorList>
    </citation>
    <scope>NUCLEOTIDE SEQUENCE [LARGE SCALE GENOMIC DNA]</scope>
    <source>
        <strain evidence="1">PS880</strain>
    </source>
</reference>
<protein>
    <submittedName>
        <fullName evidence="1">Uncharacterized protein</fullName>
    </submittedName>
</protein>
<dbReference type="EMBL" id="CABVIH010000023">
    <property type="protein sequence ID" value="VVP30178.1"/>
    <property type="molecule type" value="Genomic_DNA"/>
</dbReference>
<gene>
    <name evidence="1" type="ORF">PS880_04296</name>
</gene>
<name>A0A5E7MZ60_PSEFL</name>
<proteinExistence type="predicted"/>
<organism evidence="1 2">
    <name type="scientific">Pseudomonas fluorescens</name>
    <dbReference type="NCBI Taxonomy" id="294"/>
    <lineage>
        <taxon>Bacteria</taxon>
        <taxon>Pseudomonadati</taxon>
        <taxon>Pseudomonadota</taxon>
        <taxon>Gammaproteobacteria</taxon>
        <taxon>Pseudomonadales</taxon>
        <taxon>Pseudomonadaceae</taxon>
        <taxon>Pseudomonas</taxon>
    </lineage>
</organism>
<evidence type="ECO:0000313" key="1">
    <source>
        <dbReference type="EMBL" id="VVP30178.1"/>
    </source>
</evidence>
<sequence length="73" mass="8222">MMGSLTSIPASAGAMPLAVWRGEKGQRLRRALSRHDRMVVRACSDDNVTSSRLIQLNKRYDRIILAAITWVPR</sequence>
<evidence type="ECO:0000313" key="2">
    <source>
        <dbReference type="Proteomes" id="UP000375525"/>
    </source>
</evidence>
<dbReference type="AlphaFoldDB" id="A0A5E7MZ60"/>
<dbReference type="Proteomes" id="UP000375525">
    <property type="component" value="Unassembled WGS sequence"/>
</dbReference>
<accession>A0A5E7MZ60</accession>